<feature type="region of interest" description="Disordered" evidence="1">
    <location>
        <begin position="1"/>
        <end position="27"/>
    </location>
</feature>
<dbReference type="EMBL" id="HE575318">
    <property type="protein sequence ID" value="CCC90620.1"/>
    <property type="molecule type" value="Genomic_DNA"/>
</dbReference>
<organism evidence="2">
    <name type="scientific">Trypanosoma congolense (strain IL3000)</name>
    <dbReference type="NCBI Taxonomy" id="1068625"/>
    <lineage>
        <taxon>Eukaryota</taxon>
        <taxon>Discoba</taxon>
        <taxon>Euglenozoa</taxon>
        <taxon>Kinetoplastea</taxon>
        <taxon>Metakinetoplastina</taxon>
        <taxon>Trypanosomatida</taxon>
        <taxon>Trypanosomatidae</taxon>
        <taxon>Trypanosoma</taxon>
        <taxon>Nannomonas</taxon>
    </lineage>
</organism>
<feature type="region of interest" description="Disordered" evidence="1">
    <location>
        <begin position="158"/>
        <end position="186"/>
    </location>
</feature>
<feature type="compositionally biased region" description="Polar residues" evidence="1">
    <location>
        <begin position="176"/>
        <end position="186"/>
    </location>
</feature>
<evidence type="ECO:0000313" key="2">
    <source>
        <dbReference type="EMBL" id="CCC90620.1"/>
    </source>
</evidence>
<protein>
    <submittedName>
        <fullName evidence="2">Uncharacterized protein</fullName>
    </submittedName>
</protein>
<sequence>MPGGSGTTMRLSSQRDRNAPHQKDDMEVERYGNGRGFYTGARRLSCLTCSTHSVTTDKGIGSRSFRPRLCSVNEKETNTFVSGDTSRSGKPFLTACEVQVTTKSSASRSNVLTSIFSSERVRRSESAPGSGSEKHTHLECYWDSFIYGDYHFMDQPSTAPSSRINGRQMKCDTEGNKSVPSPHPQSSGWIDSNKWGLFTNMEHEDPYVSKGLQQIEDTWIVSSDGPPPSEQLVLVSGSGVSALLCQSDVTCSSGRRGVTLQQESMRASPYATNPQYLNPWAVKVFNPSGFSVMDQDSHKEGTPLPTSPPISKPTTPSNTGRRCAVWNGSYFHPLVPLFASSPHSQTRSGLSSPLLSQLEDSVWSHGSGTSDYFNFPTTFI</sequence>
<gene>
    <name evidence="2" type="ORF">TCIL3000_5_3510</name>
</gene>
<feature type="compositionally biased region" description="Basic and acidic residues" evidence="1">
    <location>
        <begin position="13"/>
        <end position="27"/>
    </location>
</feature>
<proteinExistence type="predicted"/>
<accession>G0ULV8</accession>
<name>G0ULV8_TRYCI</name>
<feature type="region of interest" description="Disordered" evidence="1">
    <location>
        <begin position="292"/>
        <end position="319"/>
    </location>
</feature>
<dbReference type="AlphaFoldDB" id="G0ULV8"/>
<evidence type="ECO:0000256" key="1">
    <source>
        <dbReference type="SAM" id="MobiDB-lite"/>
    </source>
</evidence>
<reference evidence="2" key="1">
    <citation type="journal article" date="2012" name="Proc. Natl. Acad. Sci. U.S.A.">
        <title>Antigenic diversity is generated by distinct evolutionary mechanisms in African trypanosome species.</title>
        <authorList>
            <person name="Jackson A.P."/>
            <person name="Berry A."/>
            <person name="Aslett M."/>
            <person name="Allison H.C."/>
            <person name="Burton P."/>
            <person name="Vavrova-Anderson J."/>
            <person name="Brown R."/>
            <person name="Browne H."/>
            <person name="Corton N."/>
            <person name="Hauser H."/>
            <person name="Gamble J."/>
            <person name="Gilderthorp R."/>
            <person name="Marcello L."/>
            <person name="McQuillan J."/>
            <person name="Otto T.D."/>
            <person name="Quail M.A."/>
            <person name="Sanders M.J."/>
            <person name="van Tonder A."/>
            <person name="Ginger M.L."/>
            <person name="Field M.C."/>
            <person name="Barry J.D."/>
            <person name="Hertz-Fowler C."/>
            <person name="Berriman M."/>
        </authorList>
    </citation>
    <scope>NUCLEOTIDE SEQUENCE</scope>
    <source>
        <strain evidence="2">IL3000</strain>
    </source>
</reference>
<dbReference type="VEuPathDB" id="TriTrypDB:TcIL3000_5_3510"/>